<dbReference type="OrthoDB" id="10265389at2759"/>
<proteinExistence type="inferred from homology"/>
<evidence type="ECO:0000313" key="10">
    <source>
        <dbReference type="EMBL" id="KAF7730395.1"/>
    </source>
</evidence>
<comment type="similarity">
    <text evidence="3">Belongs to the CNOT11 family.</text>
</comment>
<dbReference type="Proteomes" id="UP000605846">
    <property type="component" value="Unassembled WGS sequence"/>
</dbReference>
<evidence type="ECO:0000256" key="7">
    <source>
        <dbReference type="ARBA" id="ARBA00023158"/>
    </source>
</evidence>
<evidence type="ECO:0000256" key="5">
    <source>
        <dbReference type="ARBA" id="ARBA00022490"/>
    </source>
</evidence>
<organism evidence="10 11">
    <name type="scientific">Apophysomyces ossiformis</name>
    <dbReference type="NCBI Taxonomy" id="679940"/>
    <lineage>
        <taxon>Eukaryota</taxon>
        <taxon>Fungi</taxon>
        <taxon>Fungi incertae sedis</taxon>
        <taxon>Mucoromycota</taxon>
        <taxon>Mucoromycotina</taxon>
        <taxon>Mucoromycetes</taxon>
        <taxon>Mucorales</taxon>
        <taxon>Mucorineae</taxon>
        <taxon>Mucoraceae</taxon>
        <taxon>Apophysomyces</taxon>
    </lineage>
</organism>
<evidence type="ECO:0000256" key="9">
    <source>
        <dbReference type="ARBA" id="ARBA00023242"/>
    </source>
</evidence>
<gene>
    <name evidence="10" type="ORF">EC973_002201</name>
</gene>
<evidence type="ECO:0000256" key="6">
    <source>
        <dbReference type="ARBA" id="ARBA00023015"/>
    </source>
</evidence>
<evidence type="ECO:0000313" key="11">
    <source>
        <dbReference type="Proteomes" id="UP000605846"/>
    </source>
</evidence>
<comment type="subcellular location">
    <subcellularLocation>
        <location evidence="2">Cytoplasm</location>
    </subcellularLocation>
    <subcellularLocation>
        <location evidence="1">Nucleus</location>
    </subcellularLocation>
</comment>
<accession>A0A8H7ET59</accession>
<sequence length="191" mass="21598">MKEACLRTLTIPETEILQQAVTTHPESLYIPSDQLPQFIELNRFLAFDIVPLYLKLPTMEEYLESLLTMPVSSNGVDVIHHIIAGTNPIQLPEGFLHMYISNCIRSCDVLEGHWQDKQVRLVAKFIQSLLVKRIIPMAEYLIEVQSFCIGFLRFRGVAALYRLVSGEAQRIGYELGMNTSEEPSTSARNGG</sequence>
<dbReference type="Pfam" id="PF10155">
    <property type="entry name" value="CNOT11"/>
    <property type="match status" value="1"/>
</dbReference>
<dbReference type="GO" id="GO:0005634">
    <property type="term" value="C:nucleus"/>
    <property type="evidence" value="ECO:0007669"/>
    <property type="project" value="UniProtKB-SubCell"/>
</dbReference>
<dbReference type="GO" id="GO:0030014">
    <property type="term" value="C:CCR4-NOT complex"/>
    <property type="evidence" value="ECO:0007669"/>
    <property type="project" value="InterPro"/>
</dbReference>
<keyword evidence="9" id="KW-0539">Nucleus</keyword>
<dbReference type="GO" id="GO:0031047">
    <property type="term" value="P:regulatory ncRNA-mediated gene silencing"/>
    <property type="evidence" value="ECO:0007669"/>
    <property type="project" value="UniProtKB-KW"/>
</dbReference>
<evidence type="ECO:0000256" key="3">
    <source>
        <dbReference type="ARBA" id="ARBA00008030"/>
    </source>
</evidence>
<evidence type="ECO:0000256" key="1">
    <source>
        <dbReference type="ARBA" id="ARBA00004123"/>
    </source>
</evidence>
<dbReference type="AlphaFoldDB" id="A0A8H7ET59"/>
<dbReference type="EMBL" id="JABAYA010000016">
    <property type="protein sequence ID" value="KAF7730395.1"/>
    <property type="molecule type" value="Genomic_DNA"/>
</dbReference>
<evidence type="ECO:0000256" key="8">
    <source>
        <dbReference type="ARBA" id="ARBA00023163"/>
    </source>
</evidence>
<dbReference type="InterPro" id="IPR019312">
    <property type="entry name" value="CNOT11"/>
</dbReference>
<keyword evidence="7" id="KW-0943">RNA-mediated gene silencing</keyword>
<name>A0A8H7ET59_9FUNG</name>
<keyword evidence="6" id="KW-0805">Transcription regulation</keyword>
<keyword evidence="11" id="KW-1185">Reference proteome</keyword>
<keyword evidence="5" id="KW-0963">Cytoplasm</keyword>
<dbReference type="PANTHER" id="PTHR15975:SF0">
    <property type="entry name" value="CCR4-NOT TRANSCRIPTION COMPLEX SUBUNIT 11"/>
    <property type="match status" value="1"/>
</dbReference>
<comment type="caution">
    <text evidence="10">The sequence shown here is derived from an EMBL/GenBank/DDBJ whole genome shotgun (WGS) entry which is preliminary data.</text>
</comment>
<evidence type="ECO:0000256" key="2">
    <source>
        <dbReference type="ARBA" id="ARBA00004496"/>
    </source>
</evidence>
<evidence type="ECO:0000256" key="4">
    <source>
        <dbReference type="ARBA" id="ARBA00014872"/>
    </source>
</evidence>
<dbReference type="PANTHER" id="PTHR15975">
    <property type="entry name" value="CCR4-NOT TRANSCRIPTION COMPLEX SUBUNIT 11"/>
    <property type="match status" value="1"/>
</dbReference>
<dbReference type="GO" id="GO:0005737">
    <property type="term" value="C:cytoplasm"/>
    <property type="evidence" value="ECO:0007669"/>
    <property type="project" value="UniProtKB-SubCell"/>
</dbReference>
<reference evidence="10" key="1">
    <citation type="submission" date="2020-01" db="EMBL/GenBank/DDBJ databases">
        <title>Genome Sequencing of Three Apophysomyces-Like Fungal Strains Confirms a Novel Fungal Genus in the Mucoromycota with divergent Burkholderia-like Endosymbiotic Bacteria.</title>
        <authorList>
            <person name="Stajich J.E."/>
            <person name="Macias A.M."/>
            <person name="Carter-House D."/>
            <person name="Lovett B."/>
            <person name="Kasson L.R."/>
            <person name="Berry K."/>
            <person name="Grigoriev I."/>
            <person name="Chang Y."/>
            <person name="Spatafora J."/>
            <person name="Kasson M.T."/>
        </authorList>
    </citation>
    <scope>NUCLEOTIDE SEQUENCE</scope>
    <source>
        <strain evidence="10">NRRL A-21654</strain>
    </source>
</reference>
<keyword evidence="8" id="KW-0804">Transcription</keyword>
<protein>
    <recommendedName>
        <fullName evidence="4">CCR4-NOT transcription complex subunit 11</fullName>
    </recommendedName>
</protein>